<evidence type="ECO:0000313" key="3">
    <source>
        <dbReference type="EMBL" id="VVC97323.1"/>
    </source>
</evidence>
<evidence type="ECO:0000256" key="1">
    <source>
        <dbReference type="SAM" id="MobiDB-lite"/>
    </source>
</evidence>
<keyword evidence="4" id="KW-1185">Reference proteome</keyword>
<dbReference type="Pfam" id="PF22951">
    <property type="entry name" value="3HBD"/>
    <property type="match status" value="1"/>
</dbReference>
<protein>
    <recommendedName>
        <fullName evidence="2">YEATS domain-containing protein</fullName>
    </recommendedName>
</protein>
<feature type="compositionally biased region" description="Basic and acidic residues" evidence="1">
    <location>
        <begin position="25"/>
        <end position="37"/>
    </location>
</feature>
<reference evidence="3 4" key="1">
    <citation type="submission" date="2017-07" db="EMBL/GenBank/DDBJ databases">
        <authorList>
            <person name="Talla V."/>
            <person name="Backstrom N."/>
        </authorList>
    </citation>
    <scope>NUCLEOTIDE SEQUENCE [LARGE SCALE GENOMIC DNA]</scope>
</reference>
<dbReference type="AlphaFoldDB" id="A0A5E4QIH8"/>
<name>A0A5E4QIH8_9NEOP</name>
<dbReference type="InterPro" id="IPR055127">
    <property type="entry name" value="YEATS2_3HBD"/>
</dbReference>
<dbReference type="Proteomes" id="UP000324832">
    <property type="component" value="Unassembled WGS sequence"/>
</dbReference>
<evidence type="ECO:0000259" key="2">
    <source>
        <dbReference type="Pfam" id="PF22951"/>
    </source>
</evidence>
<organism evidence="3 4">
    <name type="scientific">Leptidea sinapis</name>
    <dbReference type="NCBI Taxonomy" id="189913"/>
    <lineage>
        <taxon>Eukaryota</taxon>
        <taxon>Metazoa</taxon>
        <taxon>Ecdysozoa</taxon>
        <taxon>Arthropoda</taxon>
        <taxon>Hexapoda</taxon>
        <taxon>Insecta</taxon>
        <taxon>Pterygota</taxon>
        <taxon>Neoptera</taxon>
        <taxon>Endopterygota</taxon>
        <taxon>Lepidoptera</taxon>
        <taxon>Glossata</taxon>
        <taxon>Ditrysia</taxon>
        <taxon>Papilionoidea</taxon>
        <taxon>Pieridae</taxon>
        <taxon>Dismorphiinae</taxon>
        <taxon>Leptidea</taxon>
    </lineage>
</organism>
<dbReference type="EMBL" id="FZQP02003113">
    <property type="protein sequence ID" value="VVC97323.1"/>
    <property type="molecule type" value="Genomic_DNA"/>
</dbReference>
<feature type="region of interest" description="Disordered" evidence="1">
    <location>
        <begin position="25"/>
        <end position="69"/>
    </location>
</feature>
<feature type="compositionally biased region" description="Basic and acidic residues" evidence="1">
    <location>
        <begin position="59"/>
        <end position="69"/>
    </location>
</feature>
<proteinExistence type="predicted"/>
<evidence type="ECO:0000313" key="4">
    <source>
        <dbReference type="Proteomes" id="UP000324832"/>
    </source>
</evidence>
<accession>A0A5E4QIH8</accession>
<feature type="domain" description="YEATS" evidence="2">
    <location>
        <begin position="223"/>
        <end position="271"/>
    </location>
</feature>
<sequence length="273" mass="31969">MQTLGAETIVDAWLFSTPDMLEFEYKEAEPKAQSEPKEETEESQPDIDQQMIAQSNDNIKQEPTETETKNESWLDFFTNDATVNVDDMLVKDIKTEKIDNVISEFNTEELPSNITQPWKKRIMKYIEPNTGKIYYLEMDRKLDLSTVQEIVINSKGNVKTAKISPIKNNGVKSVKNASLLRPLQKEQEIPRLPKHIENDHCYIHSDYYYKSNLDIIKENLCKFTSVRRVVSYLLKRIPLISDQVSDKCYPFVVESDDKYWKLDFAKRRNIERN</sequence>
<gene>
    <name evidence="3" type="ORF">LSINAPIS_LOCUS8630</name>
</gene>